<feature type="transmembrane region" description="Helical" evidence="1">
    <location>
        <begin position="6"/>
        <end position="23"/>
    </location>
</feature>
<keyword evidence="1" id="KW-0812">Transmembrane</keyword>
<reference evidence="2" key="1">
    <citation type="submission" date="2022-07" db="EMBL/GenBank/DDBJ databases">
        <title>Complete Genome Sequence of the Radioresistant Bacterium Deinococcus aetherius ST0316, Isolated from the Air Dust collected in Lower Stratosphere above Japan.</title>
        <authorList>
            <person name="Satoh K."/>
            <person name="Hagiwara K."/>
            <person name="Katsumata K."/>
            <person name="Kubo A."/>
            <person name="Yokobori S."/>
            <person name="Yamagishi A."/>
            <person name="Oono Y."/>
            <person name="Narumi I."/>
        </authorList>
    </citation>
    <scope>NUCLEOTIDE SEQUENCE</scope>
    <source>
        <strain evidence="2">ST0316</strain>
    </source>
</reference>
<name>A0ABN6RDB4_9DEIO</name>
<sequence length="108" mass="11894">MAAEWVWIVVGFGGAGYLMGLAVTRNPRWALSPALACVLLIPVWFWLASLLPYYDPQMPMIFGIPMTVVLLGATLLGKVRWRAGVASVVATPLALCLYAFMSDVWQHK</sequence>
<evidence type="ECO:0000256" key="1">
    <source>
        <dbReference type="SAM" id="Phobius"/>
    </source>
</evidence>
<proteinExistence type="predicted"/>
<dbReference type="EMBL" id="AP026560">
    <property type="protein sequence ID" value="BDP41357.1"/>
    <property type="molecule type" value="Genomic_DNA"/>
</dbReference>
<evidence type="ECO:0000313" key="3">
    <source>
        <dbReference type="Proteomes" id="UP001064971"/>
    </source>
</evidence>
<dbReference type="Proteomes" id="UP001064971">
    <property type="component" value="Chromosome"/>
</dbReference>
<protein>
    <submittedName>
        <fullName evidence="2">Uncharacterized protein</fullName>
    </submittedName>
</protein>
<keyword evidence="1" id="KW-1133">Transmembrane helix</keyword>
<accession>A0ABN6RDB4</accession>
<feature type="transmembrane region" description="Helical" evidence="1">
    <location>
        <begin position="35"/>
        <end position="54"/>
    </location>
</feature>
<dbReference type="RefSeq" id="WP_264777129.1">
    <property type="nucleotide sequence ID" value="NZ_AP026560.1"/>
</dbReference>
<keyword evidence="1" id="KW-0472">Membrane</keyword>
<gene>
    <name evidence="2" type="ORF">DAETH_13260</name>
</gene>
<feature type="transmembrane region" description="Helical" evidence="1">
    <location>
        <begin position="60"/>
        <end position="76"/>
    </location>
</feature>
<evidence type="ECO:0000313" key="2">
    <source>
        <dbReference type="EMBL" id="BDP41357.1"/>
    </source>
</evidence>
<feature type="transmembrane region" description="Helical" evidence="1">
    <location>
        <begin position="83"/>
        <end position="101"/>
    </location>
</feature>
<organism evidence="2 3">
    <name type="scientific">Deinococcus aetherius</name>
    <dbReference type="NCBI Taxonomy" id="200252"/>
    <lineage>
        <taxon>Bacteria</taxon>
        <taxon>Thermotogati</taxon>
        <taxon>Deinococcota</taxon>
        <taxon>Deinococci</taxon>
        <taxon>Deinococcales</taxon>
        <taxon>Deinococcaceae</taxon>
        <taxon>Deinococcus</taxon>
    </lineage>
</organism>
<keyword evidence="3" id="KW-1185">Reference proteome</keyword>